<protein>
    <submittedName>
        <fullName evidence="3">PREDICTED: E3</fullName>
    </submittedName>
</protein>
<proteinExistence type="predicted"/>
<evidence type="ECO:0000313" key="4">
    <source>
        <dbReference type="Proteomes" id="UP000327085"/>
    </source>
</evidence>
<dbReference type="Proteomes" id="UP000327085">
    <property type="component" value="Chromosome 5"/>
</dbReference>
<dbReference type="Gramene" id="VVA19258">
    <property type="protein sequence ID" value="VVA19258"/>
    <property type="gene ID" value="Prudul26B007472"/>
</dbReference>
<reference evidence="4" key="1">
    <citation type="journal article" date="2020" name="Plant J.">
        <title>Transposons played a major role in the diversification between the closely related almond and peach genomes: results from the almond genome sequence.</title>
        <authorList>
            <person name="Alioto T."/>
            <person name="Alexiou K.G."/>
            <person name="Bardil A."/>
            <person name="Barteri F."/>
            <person name="Castanera R."/>
            <person name="Cruz F."/>
            <person name="Dhingra A."/>
            <person name="Duval H."/>
            <person name="Fernandez I Marti A."/>
            <person name="Frias L."/>
            <person name="Galan B."/>
            <person name="Garcia J.L."/>
            <person name="Howad W."/>
            <person name="Gomez-Garrido J."/>
            <person name="Gut M."/>
            <person name="Julca I."/>
            <person name="Morata J."/>
            <person name="Puigdomenech P."/>
            <person name="Ribeca P."/>
            <person name="Rubio Cabetas M.J."/>
            <person name="Vlasova A."/>
            <person name="Wirthensohn M."/>
            <person name="Garcia-Mas J."/>
            <person name="Gabaldon T."/>
            <person name="Casacuberta J.M."/>
            <person name="Arus P."/>
        </authorList>
    </citation>
    <scope>NUCLEOTIDE SEQUENCE [LARGE SCALE GENOMIC DNA]</scope>
    <source>
        <strain evidence="4">cv. Texas</strain>
    </source>
</reference>
<organism evidence="3 4">
    <name type="scientific">Prunus dulcis</name>
    <name type="common">Almond</name>
    <name type="synonym">Amygdalus dulcis</name>
    <dbReference type="NCBI Taxonomy" id="3755"/>
    <lineage>
        <taxon>Eukaryota</taxon>
        <taxon>Viridiplantae</taxon>
        <taxon>Streptophyta</taxon>
        <taxon>Embryophyta</taxon>
        <taxon>Tracheophyta</taxon>
        <taxon>Spermatophyta</taxon>
        <taxon>Magnoliopsida</taxon>
        <taxon>eudicotyledons</taxon>
        <taxon>Gunneridae</taxon>
        <taxon>Pentapetalae</taxon>
        <taxon>rosids</taxon>
        <taxon>fabids</taxon>
        <taxon>Rosales</taxon>
        <taxon>Rosaceae</taxon>
        <taxon>Amygdaloideae</taxon>
        <taxon>Amygdaleae</taxon>
        <taxon>Prunus</taxon>
    </lineage>
</organism>
<dbReference type="InterPro" id="IPR013083">
    <property type="entry name" value="Znf_RING/FYVE/PHD"/>
</dbReference>
<accession>A0A5E4F026</accession>
<dbReference type="CDD" id="cd16454">
    <property type="entry name" value="RING-H2_PA-TM-RING"/>
    <property type="match status" value="1"/>
</dbReference>
<gene>
    <name evidence="3" type="ORF">ALMOND_2B007472</name>
</gene>
<dbReference type="Gene3D" id="3.30.40.10">
    <property type="entry name" value="Zinc/RING finger domain, C3HC4 (zinc finger)"/>
    <property type="match status" value="1"/>
</dbReference>
<dbReference type="SUPFAM" id="SSF57850">
    <property type="entry name" value="RING/U-box"/>
    <property type="match status" value="1"/>
</dbReference>
<dbReference type="GO" id="GO:0006511">
    <property type="term" value="P:ubiquitin-dependent protein catabolic process"/>
    <property type="evidence" value="ECO:0007669"/>
    <property type="project" value="TreeGrafter"/>
</dbReference>
<dbReference type="InterPro" id="IPR051826">
    <property type="entry name" value="E3_ubiquitin-ligase_domain"/>
</dbReference>
<dbReference type="Pfam" id="PF13639">
    <property type="entry name" value="zf-RING_2"/>
    <property type="match status" value="1"/>
</dbReference>
<dbReference type="PANTHER" id="PTHR22765:SF183">
    <property type="entry name" value="OS06G0534800 PROTEIN"/>
    <property type="match status" value="1"/>
</dbReference>
<feature type="domain" description="RING-type" evidence="2">
    <location>
        <begin position="137"/>
        <end position="184"/>
    </location>
</feature>
<dbReference type="InParanoid" id="A0A5E4F026"/>
<dbReference type="GO" id="GO:0016020">
    <property type="term" value="C:membrane"/>
    <property type="evidence" value="ECO:0007669"/>
    <property type="project" value="TreeGrafter"/>
</dbReference>
<evidence type="ECO:0000313" key="3">
    <source>
        <dbReference type="EMBL" id="VVA19258.1"/>
    </source>
</evidence>
<dbReference type="EMBL" id="CABIKO010000035">
    <property type="protein sequence ID" value="VVA19258.1"/>
    <property type="molecule type" value="Genomic_DNA"/>
</dbReference>
<dbReference type="GO" id="GO:0008270">
    <property type="term" value="F:zinc ion binding"/>
    <property type="evidence" value="ECO:0007669"/>
    <property type="project" value="UniProtKB-KW"/>
</dbReference>
<name>A0A5E4F026_PRUDU</name>
<dbReference type="SMART" id="SM00184">
    <property type="entry name" value="RING"/>
    <property type="match status" value="1"/>
</dbReference>
<keyword evidence="1" id="KW-0862">Zinc</keyword>
<dbReference type="PROSITE" id="PS50089">
    <property type="entry name" value="ZF_RING_2"/>
    <property type="match status" value="1"/>
</dbReference>
<dbReference type="InterPro" id="IPR001841">
    <property type="entry name" value="Znf_RING"/>
</dbReference>
<evidence type="ECO:0000256" key="1">
    <source>
        <dbReference type="PROSITE-ProRule" id="PRU00175"/>
    </source>
</evidence>
<keyword evidence="1" id="KW-0863">Zinc-finger</keyword>
<sequence>MQTNHPIPVEDQYHLKFKLFKEIETVWTDEDDVPVDVSREPPRFDSEIDITVSRADLLLVFEESHSTNSASDSISLMADALAAMEIPEFKHEHIIGSLLAGFKAKKSECLPHVVSLVMTKNRKQRMERPQIRGETMCAICREEFESGTNGNRLLHLPCSHIFHVNCIEKWLETCPSHRSCPLCRFQLCRRFDYQLVFM</sequence>
<dbReference type="GO" id="GO:0061630">
    <property type="term" value="F:ubiquitin protein ligase activity"/>
    <property type="evidence" value="ECO:0007669"/>
    <property type="project" value="TreeGrafter"/>
</dbReference>
<dbReference type="PANTHER" id="PTHR22765">
    <property type="entry name" value="RING FINGER AND PROTEASE ASSOCIATED DOMAIN-CONTAINING"/>
    <property type="match status" value="1"/>
</dbReference>
<keyword evidence="1" id="KW-0479">Metal-binding</keyword>
<evidence type="ECO:0000259" key="2">
    <source>
        <dbReference type="PROSITE" id="PS50089"/>
    </source>
</evidence>
<dbReference type="AlphaFoldDB" id="A0A5E4F026"/>
<dbReference type="OMA" id="TETVWTD"/>